<sequence length="253" mass="28550">MPDQVCEICHEPLFIEVEPDSEVEDSKTPAQVERVPDDVELSCGCHYHWDCFLEAYSITQCPNCAADIATMGPDKHHQVLVTVKNEGGVQKDFDILPIGIEESYLRAYPEERKGHAYLEFCREGDIDAIINMVRDVDEGDDDEEEDEEDVGHQKDILRYLEKGDDGSGLHVAIRYQKQEVAWLLLALGSQLAWDKFPANVLQAMTALGLQKSDRRGDPDIRTLKDRTGRTPAELAEEVGGPWVEWLKEGRLSP</sequence>
<reference evidence="2" key="1">
    <citation type="journal article" date="2022" name="bioRxiv">
        <title>Deciphering the potential niche of two novel black yeast fungi from a biological soil crust based on their genomes, phenotypes, and melanin regulation.</title>
        <authorList>
            <consortium name="DOE Joint Genome Institute"/>
            <person name="Carr E.C."/>
            <person name="Barton Q."/>
            <person name="Grambo S."/>
            <person name="Sullivan M."/>
            <person name="Renfro C.M."/>
            <person name="Kuo A."/>
            <person name="Pangilinan J."/>
            <person name="Lipzen A."/>
            <person name="Keymanesh K."/>
            <person name="Savage E."/>
            <person name="Barry K."/>
            <person name="Grigoriev I.V."/>
            <person name="Riekhof W.R."/>
            <person name="Harris S.S."/>
        </authorList>
    </citation>
    <scope>NUCLEOTIDE SEQUENCE</scope>
    <source>
        <strain evidence="2">JF 03-4F</strain>
    </source>
</reference>
<organism evidence="2 3">
    <name type="scientific">Exophiala viscosa</name>
    <dbReference type="NCBI Taxonomy" id="2486360"/>
    <lineage>
        <taxon>Eukaryota</taxon>
        <taxon>Fungi</taxon>
        <taxon>Dikarya</taxon>
        <taxon>Ascomycota</taxon>
        <taxon>Pezizomycotina</taxon>
        <taxon>Eurotiomycetes</taxon>
        <taxon>Chaetothyriomycetidae</taxon>
        <taxon>Chaetothyriales</taxon>
        <taxon>Herpotrichiellaceae</taxon>
        <taxon>Exophiala</taxon>
    </lineage>
</organism>
<gene>
    <name evidence="2" type="ORF">EDD36DRAFT_291427</name>
</gene>
<feature type="compositionally biased region" description="Basic and acidic residues" evidence="1">
    <location>
        <begin position="213"/>
        <end position="228"/>
    </location>
</feature>
<evidence type="ECO:0000313" key="2">
    <source>
        <dbReference type="EMBL" id="KAI1611521.1"/>
    </source>
</evidence>
<feature type="region of interest" description="Disordered" evidence="1">
    <location>
        <begin position="213"/>
        <end position="234"/>
    </location>
</feature>
<dbReference type="Proteomes" id="UP001203852">
    <property type="component" value="Unassembled WGS sequence"/>
</dbReference>
<protein>
    <submittedName>
        <fullName evidence="2">Uncharacterized protein</fullName>
    </submittedName>
</protein>
<dbReference type="AlphaFoldDB" id="A0AAN6DSQ4"/>
<keyword evidence="3" id="KW-1185">Reference proteome</keyword>
<accession>A0AAN6DSQ4</accession>
<proteinExistence type="predicted"/>
<evidence type="ECO:0000256" key="1">
    <source>
        <dbReference type="SAM" id="MobiDB-lite"/>
    </source>
</evidence>
<evidence type="ECO:0000313" key="3">
    <source>
        <dbReference type="Proteomes" id="UP001203852"/>
    </source>
</evidence>
<comment type="caution">
    <text evidence="2">The sequence shown here is derived from an EMBL/GenBank/DDBJ whole genome shotgun (WGS) entry which is preliminary data.</text>
</comment>
<name>A0AAN6DSQ4_9EURO</name>
<dbReference type="EMBL" id="MU404356">
    <property type="protein sequence ID" value="KAI1611521.1"/>
    <property type="molecule type" value="Genomic_DNA"/>
</dbReference>